<keyword evidence="1" id="KW-0732">Signal</keyword>
<organism evidence="2 3">
    <name type="scientific">Lithospermum erythrorhizon</name>
    <name type="common">Purple gromwell</name>
    <name type="synonym">Lithospermum officinale var. erythrorhizon</name>
    <dbReference type="NCBI Taxonomy" id="34254"/>
    <lineage>
        <taxon>Eukaryota</taxon>
        <taxon>Viridiplantae</taxon>
        <taxon>Streptophyta</taxon>
        <taxon>Embryophyta</taxon>
        <taxon>Tracheophyta</taxon>
        <taxon>Spermatophyta</taxon>
        <taxon>Magnoliopsida</taxon>
        <taxon>eudicotyledons</taxon>
        <taxon>Gunneridae</taxon>
        <taxon>Pentapetalae</taxon>
        <taxon>asterids</taxon>
        <taxon>lamiids</taxon>
        <taxon>Boraginales</taxon>
        <taxon>Boraginaceae</taxon>
        <taxon>Boraginoideae</taxon>
        <taxon>Lithospermeae</taxon>
        <taxon>Lithospermum</taxon>
    </lineage>
</organism>
<evidence type="ECO:0000313" key="2">
    <source>
        <dbReference type="EMBL" id="GAA0152360.1"/>
    </source>
</evidence>
<proteinExistence type="predicted"/>
<reference evidence="2 3" key="1">
    <citation type="submission" date="2024-01" db="EMBL/GenBank/DDBJ databases">
        <title>The complete chloroplast genome sequence of Lithospermum erythrorhizon: insights into the phylogenetic relationship among Boraginaceae species and the maternal lineages of purple gromwells.</title>
        <authorList>
            <person name="Okada T."/>
            <person name="Watanabe K."/>
        </authorList>
    </citation>
    <scope>NUCLEOTIDE SEQUENCE [LARGE SCALE GENOMIC DNA]</scope>
</reference>
<gene>
    <name evidence="2" type="ORF">LIER_37475</name>
</gene>
<dbReference type="Proteomes" id="UP001454036">
    <property type="component" value="Unassembled WGS sequence"/>
</dbReference>
<accession>A0AAV3PPX0</accession>
<keyword evidence="3" id="KW-1185">Reference proteome</keyword>
<dbReference type="EMBL" id="BAABME010018042">
    <property type="protein sequence ID" value="GAA0152360.1"/>
    <property type="molecule type" value="Genomic_DNA"/>
</dbReference>
<dbReference type="AlphaFoldDB" id="A0AAV3PPX0"/>
<protein>
    <submittedName>
        <fullName evidence="2">Uncharacterized protein</fullName>
    </submittedName>
</protein>
<name>A0AAV3PPX0_LITER</name>
<evidence type="ECO:0000313" key="3">
    <source>
        <dbReference type="Proteomes" id="UP001454036"/>
    </source>
</evidence>
<evidence type="ECO:0000256" key="1">
    <source>
        <dbReference type="SAM" id="SignalP"/>
    </source>
</evidence>
<feature type="chain" id="PRO_5043472567" evidence="1">
    <location>
        <begin position="20"/>
        <end position="198"/>
    </location>
</feature>
<feature type="signal peptide" evidence="1">
    <location>
        <begin position="1"/>
        <end position="19"/>
    </location>
</feature>
<sequence>MYPVTGSVLLVRLIQWWLADHQKKRKSRVNSWEDISLFLCSPPLFTPSLLFFSPLQHALAVPAVETSTPMPAIVPSAALGLADGLLGVVGGDPRSPVSSPRARKWLWRTRQLHRHWPCRFMKRPFWLLKDLLPPRRGWDPSSDPTTLSISEEGILVPAPNSPHRWILDVEEVIDHEELISTLFALGDKVCLSMSLPLV</sequence>
<comment type="caution">
    <text evidence="2">The sequence shown here is derived from an EMBL/GenBank/DDBJ whole genome shotgun (WGS) entry which is preliminary data.</text>
</comment>